<organism evidence="6 7">
    <name type="scientific">Winogradskya humida</name>
    <dbReference type="NCBI Taxonomy" id="113566"/>
    <lineage>
        <taxon>Bacteria</taxon>
        <taxon>Bacillati</taxon>
        <taxon>Actinomycetota</taxon>
        <taxon>Actinomycetes</taxon>
        <taxon>Micromonosporales</taxon>
        <taxon>Micromonosporaceae</taxon>
        <taxon>Winogradskya</taxon>
    </lineage>
</organism>
<dbReference type="Pfam" id="PF00296">
    <property type="entry name" value="Bac_luciferase"/>
    <property type="match status" value="1"/>
</dbReference>
<dbReference type="InterPro" id="IPR011251">
    <property type="entry name" value="Luciferase-like_dom"/>
</dbReference>
<keyword evidence="1" id="KW-0285">Flavoprotein</keyword>
<gene>
    <name evidence="6" type="ORF">Ahu01nite_076440</name>
</gene>
<dbReference type="PANTHER" id="PTHR42847:SF4">
    <property type="entry name" value="ALKANESULFONATE MONOOXYGENASE-RELATED"/>
    <property type="match status" value="1"/>
</dbReference>
<comment type="caution">
    <text evidence="6">The sequence shown here is derived from an EMBL/GenBank/DDBJ whole genome shotgun (WGS) entry which is preliminary data.</text>
</comment>
<accession>A0ABQ4A117</accession>
<evidence type="ECO:0000256" key="3">
    <source>
        <dbReference type="ARBA" id="ARBA00023002"/>
    </source>
</evidence>
<sequence length="320" mass="35517">MFIDPDTVRFGIHSGQLHGTWEATLELWQGVEDLGYDWISLFDFLRPHAYAPDWPCFEGPSMLAALAARTTRIRCAMLVSPITWRHPAIMANIASTIDHVSGGRLEFGIGAGGTDRGYQQYGIPFPAGRVRLDMLEEACVVLRGLWDQDSITFHGTHYQLDDARLAPKPLQHRLPLIVGGDGVRRTSRIAARHADIWNALPVNPEVYRTKVDAFHAHCDAVGRDPREVRKSITFRAVVGDSGAETARRSVNELADTPEVIRVQYLSAGSIQQCVDALKVYADMGVRDFLLAVKAPVDWQTLTLVAKEVAPAIRDYVAGHR</sequence>
<dbReference type="InterPro" id="IPR050172">
    <property type="entry name" value="SsuD_RutA_monooxygenase"/>
</dbReference>
<evidence type="ECO:0000313" key="6">
    <source>
        <dbReference type="EMBL" id="GIE24542.1"/>
    </source>
</evidence>
<evidence type="ECO:0000256" key="4">
    <source>
        <dbReference type="ARBA" id="ARBA00023033"/>
    </source>
</evidence>
<dbReference type="Gene3D" id="3.20.20.30">
    <property type="entry name" value="Luciferase-like domain"/>
    <property type="match status" value="1"/>
</dbReference>
<feature type="domain" description="Luciferase-like" evidence="5">
    <location>
        <begin position="13"/>
        <end position="248"/>
    </location>
</feature>
<dbReference type="PANTHER" id="PTHR42847">
    <property type="entry name" value="ALKANESULFONATE MONOOXYGENASE"/>
    <property type="match status" value="1"/>
</dbReference>
<dbReference type="SUPFAM" id="SSF51679">
    <property type="entry name" value="Bacterial luciferase-like"/>
    <property type="match status" value="1"/>
</dbReference>
<evidence type="ECO:0000259" key="5">
    <source>
        <dbReference type="Pfam" id="PF00296"/>
    </source>
</evidence>
<proteinExistence type="predicted"/>
<keyword evidence="3" id="KW-0560">Oxidoreductase</keyword>
<dbReference type="EMBL" id="BOMN01000111">
    <property type="protein sequence ID" value="GIE24542.1"/>
    <property type="molecule type" value="Genomic_DNA"/>
</dbReference>
<keyword evidence="4" id="KW-0503">Monooxygenase</keyword>
<dbReference type="Proteomes" id="UP000603200">
    <property type="component" value="Unassembled WGS sequence"/>
</dbReference>
<evidence type="ECO:0000256" key="2">
    <source>
        <dbReference type="ARBA" id="ARBA00022643"/>
    </source>
</evidence>
<evidence type="ECO:0000256" key="1">
    <source>
        <dbReference type="ARBA" id="ARBA00022630"/>
    </source>
</evidence>
<name>A0ABQ4A117_9ACTN</name>
<reference evidence="6 7" key="1">
    <citation type="submission" date="2021-01" db="EMBL/GenBank/DDBJ databases">
        <title>Whole genome shotgun sequence of Actinoplanes humidus NBRC 14915.</title>
        <authorList>
            <person name="Komaki H."/>
            <person name="Tamura T."/>
        </authorList>
    </citation>
    <scope>NUCLEOTIDE SEQUENCE [LARGE SCALE GENOMIC DNA]</scope>
    <source>
        <strain evidence="6 7">NBRC 14915</strain>
    </source>
</reference>
<keyword evidence="2" id="KW-0288">FMN</keyword>
<evidence type="ECO:0000313" key="7">
    <source>
        <dbReference type="Proteomes" id="UP000603200"/>
    </source>
</evidence>
<keyword evidence="7" id="KW-1185">Reference proteome</keyword>
<dbReference type="InterPro" id="IPR036661">
    <property type="entry name" value="Luciferase-like_sf"/>
</dbReference>
<protein>
    <recommendedName>
        <fullName evidence="5">Luciferase-like domain-containing protein</fullName>
    </recommendedName>
</protein>
<dbReference type="RefSeq" id="WP_203841552.1">
    <property type="nucleotide sequence ID" value="NZ_BAAATV010000019.1"/>
</dbReference>